<protein>
    <submittedName>
        <fullName evidence="1">Uncharacterized protein</fullName>
    </submittedName>
</protein>
<sequence>MPISETSSSSSSASYPLRVQMVSHRKSERLLQKFFDAHEFDFDYEQSALWSPPIRRSVFLSSPGRIFTDHEMAAKLSKVFEESRPGRRKLTTRTRFNPWGCVSLMYSCIPK</sequence>
<dbReference type="Proteomes" id="UP001279734">
    <property type="component" value="Unassembled WGS sequence"/>
</dbReference>
<keyword evidence="2" id="KW-1185">Reference proteome</keyword>
<evidence type="ECO:0000313" key="1">
    <source>
        <dbReference type="EMBL" id="GMH19555.1"/>
    </source>
</evidence>
<dbReference type="PANTHER" id="PTHR34287">
    <property type="entry name" value="OS06G0551500 PROTEIN-RELATED"/>
    <property type="match status" value="1"/>
</dbReference>
<evidence type="ECO:0000313" key="2">
    <source>
        <dbReference type="Proteomes" id="UP001279734"/>
    </source>
</evidence>
<dbReference type="AlphaFoldDB" id="A0AAD3SYJ5"/>
<dbReference type="PANTHER" id="PTHR34287:SF2">
    <property type="match status" value="1"/>
</dbReference>
<comment type="caution">
    <text evidence="1">The sequence shown here is derived from an EMBL/GenBank/DDBJ whole genome shotgun (WGS) entry which is preliminary data.</text>
</comment>
<organism evidence="1 2">
    <name type="scientific">Nepenthes gracilis</name>
    <name type="common">Slender pitcher plant</name>
    <dbReference type="NCBI Taxonomy" id="150966"/>
    <lineage>
        <taxon>Eukaryota</taxon>
        <taxon>Viridiplantae</taxon>
        <taxon>Streptophyta</taxon>
        <taxon>Embryophyta</taxon>
        <taxon>Tracheophyta</taxon>
        <taxon>Spermatophyta</taxon>
        <taxon>Magnoliopsida</taxon>
        <taxon>eudicotyledons</taxon>
        <taxon>Gunneridae</taxon>
        <taxon>Pentapetalae</taxon>
        <taxon>Caryophyllales</taxon>
        <taxon>Nepenthaceae</taxon>
        <taxon>Nepenthes</taxon>
    </lineage>
</organism>
<name>A0AAD3SYJ5_NEPGR</name>
<reference evidence="1" key="1">
    <citation type="submission" date="2023-05" db="EMBL/GenBank/DDBJ databases">
        <title>Nepenthes gracilis genome sequencing.</title>
        <authorList>
            <person name="Fukushima K."/>
        </authorList>
    </citation>
    <scope>NUCLEOTIDE SEQUENCE</scope>
    <source>
        <strain evidence="1">SING2019-196</strain>
    </source>
</reference>
<dbReference type="EMBL" id="BSYO01000020">
    <property type="protein sequence ID" value="GMH19555.1"/>
    <property type="molecule type" value="Genomic_DNA"/>
</dbReference>
<gene>
    <name evidence="1" type="ORF">Nepgr_021396</name>
</gene>
<proteinExistence type="predicted"/>
<accession>A0AAD3SYJ5</accession>